<dbReference type="PANTHER" id="PTHR31744:SF210">
    <property type="entry name" value="NAC DOMAIN-CONTAINING PROTEIN 86-LIKE"/>
    <property type="match status" value="1"/>
</dbReference>
<keyword evidence="3" id="KW-0804">Transcription</keyword>
<dbReference type="AlphaFoldDB" id="A0A1R3JLY0"/>
<dbReference type="Proteomes" id="UP000187203">
    <property type="component" value="Unassembled WGS sequence"/>
</dbReference>
<keyword evidence="1" id="KW-0805">Transcription regulation</keyword>
<evidence type="ECO:0000256" key="1">
    <source>
        <dbReference type="ARBA" id="ARBA00023015"/>
    </source>
</evidence>
<evidence type="ECO:0000259" key="5">
    <source>
        <dbReference type="PROSITE" id="PS51005"/>
    </source>
</evidence>
<feature type="domain" description="NAC" evidence="5">
    <location>
        <begin position="2"/>
        <end position="157"/>
    </location>
</feature>
<keyword evidence="4" id="KW-0539">Nucleus</keyword>
<dbReference type="Gene3D" id="2.170.150.80">
    <property type="entry name" value="NAC domain"/>
    <property type="match status" value="1"/>
</dbReference>
<dbReference type="EMBL" id="AWUE01015760">
    <property type="protein sequence ID" value="OMO95869.1"/>
    <property type="molecule type" value="Genomic_DNA"/>
</dbReference>
<dbReference type="SUPFAM" id="SSF101941">
    <property type="entry name" value="NAC domain"/>
    <property type="match status" value="1"/>
</dbReference>
<gene>
    <name evidence="6" type="ORF">COLO4_15627</name>
</gene>
<protein>
    <submittedName>
        <fullName evidence="6">No apical meristem (NAM) protein</fullName>
    </submittedName>
</protein>
<sequence length="323" mass="35641">MLPLGFHFYPSDVELLTYYLKSKVLGKKFPFDTIADLDIYKHAPWDFPEKSLLNTGDLKKWFFFCPIKKYAKGAQLNRATVYGYWKTTGKDRPVIYNKEGVVQDTFVLCVVFKKDSMGLGNSAQCGAQFKEEDWSDNEDDNLVGTGPISILSRLALRGANGSHVPESLCAEPSIGSRGLYTVIQTIVIGNSLPLEGGSDTNAALTFMDAPNVVVVDDKDVHALMDALHLAHVQESNPSISSLLGIFTEDDAAFITYIDGQMTGNANDFTFKVTQVSEDDNISLMLAFFIEDDAASIEVPQVSGDDDISLMLASFIEEEDWNNV</sequence>
<proteinExistence type="predicted"/>
<evidence type="ECO:0000256" key="2">
    <source>
        <dbReference type="ARBA" id="ARBA00023125"/>
    </source>
</evidence>
<keyword evidence="2" id="KW-0238">DNA-binding</keyword>
<name>A0A1R3JLY0_9ROSI</name>
<organism evidence="6 7">
    <name type="scientific">Corchorus olitorius</name>
    <dbReference type="NCBI Taxonomy" id="93759"/>
    <lineage>
        <taxon>Eukaryota</taxon>
        <taxon>Viridiplantae</taxon>
        <taxon>Streptophyta</taxon>
        <taxon>Embryophyta</taxon>
        <taxon>Tracheophyta</taxon>
        <taxon>Spermatophyta</taxon>
        <taxon>Magnoliopsida</taxon>
        <taxon>eudicotyledons</taxon>
        <taxon>Gunneridae</taxon>
        <taxon>Pentapetalae</taxon>
        <taxon>rosids</taxon>
        <taxon>malvids</taxon>
        <taxon>Malvales</taxon>
        <taxon>Malvaceae</taxon>
        <taxon>Grewioideae</taxon>
        <taxon>Apeibeae</taxon>
        <taxon>Corchorus</taxon>
    </lineage>
</organism>
<dbReference type="GO" id="GO:0003677">
    <property type="term" value="F:DNA binding"/>
    <property type="evidence" value="ECO:0007669"/>
    <property type="project" value="UniProtKB-KW"/>
</dbReference>
<dbReference type="InterPro" id="IPR036093">
    <property type="entry name" value="NAC_dom_sf"/>
</dbReference>
<evidence type="ECO:0000256" key="4">
    <source>
        <dbReference type="ARBA" id="ARBA00023242"/>
    </source>
</evidence>
<dbReference type="InterPro" id="IPR003441">
    <property type="entry name" value="NAC-dom"/>
</dbReference>
<accession>A0A1R3JLY0</accession>
<dbReference type="PROSITE" id="PS51005">
    <property type="entry name" value="NAC"/>
    <property type="match status" value="1"/>
</dbReference>
<comment type="caution">
    <text evidence="6">The sequence shown here is derived from an EMBL/GenBank/DDBJ whole genome shotgun (WGS) entry which is preliminary data.</text>
</comment>
<dbReference type="STRING" id="93759.A0A1R3JLY0"/>
<dbReference type="GO" id="GO:0006355">
    <property type="term" value="P:regulation of DNA-templated transcription"/>
    <property type="evidence" value="ECO:0007669"/>
    <property type="project" value="InterPro"/>
</dbReference>
<dbReference type="OrthoDB" id="1882472at2759"/>
<evidence type="ECO:0000313" key="6">
    <source>
        <dbReference type="EMBL" id="OMO95869.1"/>
    </source>
</evidence>
<dbReference type="PANTHER" id="PTHR31744">
    <property type="entry name" value="PROTEIN CUP-SHAPED COTYLEDON 2-RELATED"/>
    <property type="match status" value="1"/>
</dbReference>
<dbReference type="Pfam" id="PF02365">
    <property type="entry name" value="NAM"/>
    <property type="match status" value="1"/>
</dbReference>
<evidence type="ECO:0000256" key="3">
    <source>
        <dbReference type="ARBA" id="ARBA00023163"/>
    </source>
</evidence>
<reference evidence="7" key="1">
    <citation type="submission" date="2013-09" db="EMBL/GenBank/DDBJ databases">
        <title>Corchorus olitorius genome sequencing.</title>
        <authorList>
            <person name="Alam M."/>
            <person name="Haque M.S."/>
            <person name="Islam M.S."/>
            <person name="Emdad E.M."/>
            <person name="Islam M.M."/>
            <person name="Ahmed B."/>
            <person name="Halim A."/>
            <person name="Hossen Q.M.M."/>
            <person name="Hossain M.Z."/>
            <person name="Ahmed R."/>
            <person name="Khan M.M."/>
            <person name="Islam R."/>
            <person name="Rashid M.M."/>
            <person name="Khan S.A."/>
            <person name="Rahman M.S."/>
            <person name="Alam M."/>
            <person name="Yahiya A.S."/>
            <person name="Khan M.S."/>
            <person name="Azam M.S."/>
            <person name="Haque T."/>
            <person name="Lashkar M.Z.H."/>
            <person name="Akhand A.I."/>
            <person name="Morshed G."/>
            <person name="Roy S."/>
            <person name="Uddin K.S."/>
            <person name="Rabeya T."/>
            <person name="Hossain A.S."/>
            <person name="Chowdhury A."/>
            <person name="Snigdha A.R."/>
            <person name="Mortoza M.S."/>
            <person name="Matin S.A."/>
            <person name="Hoque S.M.E."/>
            <person name="Islam M.K."/>
            <person name="Roy D.K."/>
            <person name="Haider R."/>
            <person name="Moosa M.M."/>
            <person name="Elias S.M."/>
            <person name="Hasan A.M."/>
            <person name="Jahan S."/>
            <person name="Shafiuddin M."/>
            <person name="Mahmood N."/>
            <person name="Shommy N.S."/>
        </authorList>
    </citation>
    <scope>NUCLEOTIDE SEQUENCE [LARGE SCALE GENOMIC DNA]</scope>
    <source>
        <strain evidence="7">cv. O-4</strain>
    </source>
</reference>
<evidence type="ECO:0000313" key="7">
    <source>
        <dbReference type="Proteomes" id="UP000187203"/>
    </source>
</evidence>
<keyword evidence="7" id="KW-1185">Reference proteome</keyword>